<evidence type="ECO:0000313" key="2">
    <source>
        <dbReference type="Proteomes" id="UP000238479"/>
    </source>
</evidence>
<accession>A0A2P6SE47</accession>
<organism evidence="1 2">
    <name type="scientific">Rosa chinensis</name>
    <name type="common">China rose</name>
    <dbReference type="NCBI Taxonomy" id="74649"/>
    <lineage>
        <taxon>Eukaryota</taxon>
        <taxon>Viridiplantae</taxon>
        <taxon>Streptophyta</taxon>
        <taxon>Embryophyta</taxon>
        <taxon>Tracheophyta</taxon>
        <taxon>Spermatophyta</taxon>
        <taxon>Magnoliopsida</taxon>
        <taxon>eudicotyledons</taxon>
        <taxon>Gunneridae</taxon>
        <taxon>Pentapetalae</taxon>
        <taxon>rosids</taxon>
        <taxon>fabids</taxon>
        <taxon>Rosales</taxon>
        <taxon>Rosaceae</taxon>
        <taxon>Rosoideae</taxon>
        <taxon>Rosoideae incertae sedis</taxon>
        <taxon>Rosa</taxon>
    </lineage>
</organism>
<proteinExistence type="predicted"/>
<reference evidence="1 2" key="1">
    <citation type="journal article" date="2018" name="Nat. Genet.">
        <title>The Rosa genome provides new insights in the design of modern roses.</title>
        <authorList>
            <person name="Bendahmane M."/>
        </authorList>
    </citation>
    <scope>NUCLEOTIDE SEQUENCE [LARGE SCALE GENOMIC DNA]</scope>
    <source>
        <strain evidence="2">cv. Old Blush</strain>
    </source>
</reference>
<dbReference type="Proteomes" id="UP000238479">
    <property type="component" value="Chromosome 1"/>
</dbReference>
<comment type="caution">
    <text evidence="1">The sequence shown here is derived from an EMBL/GenBank/DDBJ whole genome shotgun (WGS) entry which is preliminary data.</text>
</comment>
<evidence type="ECO:0000313" key="1">
    <source>
        <dbReference type="EMBL" id="PRQ56950.1"/>
    </source>
</evidence>
<protein>
    <submittedName>
        <fullName evidence="1">Uncharacterized protein</fullName>
    </submittedName>
</protein>
<dbReference type="Gramene" id="PRQ56950">
    <property type="protein sequence ID" value="PRQ56950"/>
    <property type="gene ID" value="RchiOBHm_Chr1g0342901"/>
</dbReference>
<dbReference type="AlphaFoldDB" id="A0A2P6SE47"/>
<keyword evidence="2" id="KW-1185">Reference proteome</keyword>
<name>A0A2P6SE47_ROSCH</name>
<dbReference type="EMBL" id="PDCK01000039">
    <property type="protein sequence ID" value="PRQ56950.1"/>
    <property type="molecule type" value="Genomic_DNA"/>
</dbReference>
<gene>
    <name evidence="1" type="ORF">RchiOBHm_Chr1g0342901</name>
</gene>
<sequence length="61" mass="7268">MSFSFRFRAQYTYESSLCFEPQLRQSLKEVKWLLEKAKPLASSLLILNQGLRRQNRSLLVF</sequence>